<evidence type="ECO:0000256" key="3">
    <source>
        <dbReference type="PROSITE-ProRule" id="PRU00284"/>
    </source>
</evidence>
<proteinExistence type="inferred from homology"/>
<dbReference type="PRINTS" id="PR00260">
    <property type="entry name" value="CHEMTRNSDUCR"/>
</dbReference>
<dbReference type="Proteomes" id="UP001139451">
    <property type="component" value="Unassembled WGS sequence"/>
</dbReference>
<evidence type="ECO:0000256" key="1">
    <source>
        <dbReference type="ARBA" id="ARBA00023224"/>
    </source>
</evidence>
<dbReference type="GO" id="GO:0007165">
    <property type="term" value="P:signal transduction"/>
    <property type="evidence" value="ECO:0007669"/>
    <property type="project" value="UniProtKB-KW"/>
</dbReference>
<dbReference type="GO" id="GO:0016020">
    <property type="term" value="C:membrane"/>
    <property type="evidence" value="ECO:0007669"/>
    <property type="project" value="InterPro"/>
</dbReference>
<sequence>MFSGGRGLDYERDIADIGQRCGDFALQCSDVAGFVGEVSERIVSGQSRLEELRRSVGELKLFQHDVSRAASEIDQVARHAAALLEANHGGTDAALREIEELTHHVVQTVEELEAFFVAFADVTSISDELAAISRETGVIAINASIEAARAGTQANGFAVVAAEVKRLATGARDVSGRVAARIDTLDSLARAIATRMRADGVRARSIRTYTGGIADALDRITEAVAQFGQSAAAIDAASHAMTGHVGSLDEGFDGFSAASTANVAELARMREQLDALESGSNLMLNRIAHAGGATRDTPFIHRALDEAAQVRTLIDTALRSGELDADALFDTGYRAIPGSEPPQFLTGFVPFADRAIRPLLDAATAADAAIVGCCLIDRNGHLPTHIAERSLPQRPGERRWNLEHCRNRQMFMDPQTRHALDHDEDFFLFTYRQDFGDGRYRALRSVLVPLSFEGRRWGLYELGYLN</sequence>
<keyword evidence="1 3" id="KW-0807">Transducer</keyword>
<dbReference type="PANTHER" id="PTHR32089:SF112">
    <property type="entry name" value="LYSOZYME-LIKE PROTEIN-RELATED"/>
    <property type="match status" value="1"/>
</dbReference>
<reference evidence="5" key="1">
    <citation type="submission" date="2022-05" db="EMBL/GenBank/DDBJ databases">
        <title>Sphingomonas sp. strain MG17 Genome sequencing and assembly.</title>
        <authorList>
            <person name="Kim I."/>
        </authorList>
    </citation>
    <scope>NUCLEOTIDE SEQUENCE</scope>
    <source>
        <strain evidence="5">MG17</strain>
    </source>
</reference>
<dbReference type="SMART" id="SM00283">
    <property type="entry name" value="MA"/>
    <property type="match status" value="1"/>
</dbReference>
<comment type="similarity">
    <text evidence="2">Belongs to the methyl-accepting chemotaxis (MCP) protein family.</text>
</comment>
<evidence type="ECO:0000259" key="4">
    <source>
        <dbReference type="PROSITE" id="PS50111"/>
    </source>
</evidence>
<dbReference type="EMBL" id="JAMLDX010000013">
    <property type="protein sequence ID" value="MCP3731816.1"/>
    <property type="molecule type" value="Genomic_DNA"/>
</dbReference>
<dbReference type="PROSITE" id="PS50111">
    <property type="entry name" value="CHEMOTAXIS_TRANSDUC_2"/>
    <property type="match status" value="1"/>
</dbReference>
<evidence type="ECO:0000313" key="6">
    <source>
        <dbReference type="Proteomes" id="UP001139451"/>
    </source>
</evidence>
<dbReference type="Pfam" id="PF00015">
    <property type="entry name" value="MCPsignal"/>
    <property type="match status" value="1"/>
</dbReference>
<dbReference type="GO" id="GO:0006935">
    <property type="term" value="P:chemotaxis"/>
    <property type="evidence" value="ECO:0007669"/>
    <property type="project" value="InterPro"/>
</dbReference>
<comment type="caution">
    <text evidence="5">The sequence shown here is derived from an EMBL/GenBank/DDBJ whole genome shotgun (WGS) entry which is preliminary data.</text>
</comment>
<evidence type="ECO:0000256" key="2">
    <source>
        <dbReference type="ARBA" id="ARBA00029447"/>
    </source>
</evidence>
<dbReference type="InterPro" id="IPR004089">
    <property type="entry name" value="MCPsignal_dom"/>
</dbReference>
<evidence type="ECO:0000313" key="5">
    <source>
        <dbReference type="EMBL" id="MCP3731816.1"/>
    </source>
</evidence>
<gene>
    <name evidence="5" type="ORF">M9978_15430</name>
</gene>
<feature type="domain" description="Methyl-accepting transducer" evidence="4">
    <location>
        <begin position="20"/>
        <end position="256"/>
    </location>
</feature>
<dbReference type="InterPro" id="IPR004090">
    <property type="entry name" value="Chemotax_Me-accpt_rcpt"/>
</dbReference>
<accession>A0A9X2KMT9</accession>
<keyword evidence="6" id="KW-1185">Reference proteome</keyword>
<dbReference type="PANTHER" id="PTHR32089">
    <property type="entry name" value="METHYL-ACCEPTING CHEMOTAXIS PROTEIN MCPB"/>
    <property type="match status" value="1"/>
</dbReference>
<protein>
    <submittedName>
        <fullName evidence="5">Methyl-accepting chemotaxis protein</fullName>
    </submittedName>
</protein>
<organism evidence="5 6">
    <name type="scientific">Sphingomonas tagetis</name>
    <dbReference type="NCBI Taxonomy" id="2949092"/>
    <lineage>
        <taxon>Bacteria</taxon>
        <taxon>Pseudomonadati</taxon>
        <taxon>Pseudomonadota</taxon>
        <taxon>Alphaproteobacteria</taxon>
        <taxon>Sphingomonadales</taxon>
        <taxon>Sphingomonadaceae</taxon>
        <taxon>Sphingomonas</taxon>
    </lineage>
</organism>
<name>A0A9X2KMT9_9SPHN</name>
<dbReference type="RefSeq" id="WP_254294733.1">
    <property type="nucleotide sequence ID" value="NZ_JAMLDX010000013.1"/>
</dbReference>
<dbReference type="GO" id="GO:0004888">
    <property type="term" value="F:transmembrane signaling receptor activity"/>
    <property type="evidence" value="ECO:0007669"/>
    <property type="project" value="InterPro"/>
</dbReference>
<dbReference type="Gene3D" id="1.10.287.950">
    <property type="entry name" value="Methyl-accepting chemotaxis protein"/>
    <property type="match status" value="1"/>
</dbReference>
<dbReference type="AlphaFoldDB" id="A0A9X2KMT9"/>
<dbReference type="SUPFAM" id="SSF58104">
    <property type="entry name" value="Methyl-accepting chemotaxis protein (MCP) signaling domain"/>
    <property type="match status" value="1"/>
</dbReference>